<dbReference type="GO" id="GO:0009279">
    <property type="term" value="C:cell outer membrane"/>
    <property type="evidence" value="ECO:0007669"/>
    <property type="project" value="UniProtKB-SubCell"/>
</dbReference>
<evidence type="ECO:0000256" key="2">
    <source>
        <dbReference type="ARBA" id="ARBA00022448"/>
    </source>
</evidence>
<dbReference type="HOGENOM" id="CLU_016599_0_0_10"/>
<keyword evidence="7" id="KW-0998">Cell outer membrane</keyword>
<dbReference type="PANTHER" id="PTHR30069:SF29">
    <property type="entry name" value="HEMOGLOBIN AND HEMOGLOBIN-HAPTOGLOBIN-BINDING PROTEIN 1-RELATED"/>
    <property type="match status" value="1"/>
</dbReference>
<comment type="subcellular location">
    <subcellularLocation>
        <location evidence="1">Cell outer membrane</location>
        <topology evidence="1">Multi-pass membrane protein</topology>
    </subcellularLocation>
</comment>
<dbReference type="SUPFAM" id="SSF56935">
    <property type="entry name" value="Porins"/>
    <property type="match status" value="1"/>
</dbReference>
<dbReference type="Gene3D" id="2.40.170.20">
    <property type="entry name" value="TonB-dependent receptor, beta-barrel domain"/>
    <property type="match status" value="1"/>
</dbReference>
<dbReference type="InterPro" id="IPR008969">
    <property type="entry name" value="CarboxyPept-like_regulatory"/>
</dbReference>
<dbReference type="Proteomes" id="UP000009011">
    <property type="component" value="Chromosome"/>
</dbReference>
<dbReference type="STRING" id="1191523.MROS_2214"/>
<evidence type="ECO:0000256" key="3">
    <source>
        <dbReference type="ARBA" id="ARBA00022452"/>
    </source>
</evidence>
<keyword evidence="3" id="KW-1134">Transmembrane beta strand</keyword>
<keyword evidence="5" id="KW-0732">Signal</keyword>
<evidence type="ECO:0000256" key="5">
    <source>
        <dbReference type="ARBA" id="ARBA00022729"/>
    </source>
</evidence>
<proteinExistence type="predicted"/>
<dbReference type="InterPro" id="IPR039426">
    <property type="entry name" value="TonB-dep_rcpt-like"/>
</dbReference>
<dbReference type="InterPro" id="IPR012910">
    <property type="entry name" value="Plug_dom"/>
</dbReference>
<dbReference type="SUPFAM" id="SSF49464">
    <property type="entry name" value="Carboxypeptidase regulatory domain-like"/>
    <property type="match status" value="1"/>
</dbReference>
<dbReference type="PATRIC" id="fig|1191523.3.peg.2340"/>
<dbReference type="OrthoDB" id="9803050at2"/>
<dbReference type="Gene3D" id="2.60.40.1120">
    <property type="entry name" value="Carboxypeptidase-like, regulatory domain"/>
    <property type="match status" value="1"/>
</dbReference>
<protein>
    <submittedName>
        <fullName evidence="9">TonB-dependent receptor plug</fullName>
    </submittedName>
</protein>
<keyword evidence="2" id="KW-0813">Transport</keyword>
<evidence type="ECO:0000313" key="9">
    <source>
        <dbReference type="EMBL" id="AFN75444.1"/>
    </source>
</evidence>
<dbReference type="PANTHER" id="PTHR30069">
    <property type="entry name" value="TONB-DEPENDENT OUTER MEMBRANE RECEPTOR"/>
    <property type="match status" value="1"/>
</dbReference>
<gene>
    <name evidence="9" type="ordered locus">MROS_2214</name>
</gene>
<dbReference type="GO" id="GO:0044718">
    <property type="term" value="P:siderophore transmembrane transport"/>
    <property type="evidence" value="ECO:0007669"/>
    <property type="project" value="TreeGrafter"/>
</dbReference>
<evidence type="ECO:0000256" key="6">
    <source>
        <dbReference type="ARBA" id="ARBA00023136"/>
    </source>
</evidence>
<dbReference type="Pfam" id="PF07715">
    <property type="entry name" value="Plug"/>
    <property type="match status" value="1"/>
</dbReference>
<dbReference type="InterPro" id="IPR037066">
    <property type="entry name" value="Plug_dom_sf"/>
</dbReference>
<dbReference type="InterPro" id="IPR036942">
    <property type="entry name" value="Beta-barrel_TonB_sf"/>
</dbReference>
<evidence type="ECO:0000256" key="4">
    <source>
        <dbReference type="ARBA" id="ARBA00022692"/>
    </source>
</evidence>
<sequence length="744" mass="85135">MILMKNIIYLFILLVFFNLNLEAQNSGTLRGLIVDSTSSEALAYCNVYVKELGVGTATDSRGYFLIPSIPANRNFTLIISYIGYNTKEIKIKVFPNKITHYDIRLVPSDIELQTIEKVEKLVEESRTDISIRRILSRELEYLPKGVESDLFRSLKYLSGVQSTGDVSAKFYVRGGASNQNLILLDGVTLYNPFHALGLFSVIDPDVINNIEFYKGGFAANYGGRLSSVIDIKTNDGNKNRFGAKASASYLSAKLLLEGPLPHGSFYLSGRKSYSTEILKKFLDNQNIPADFYDLSFKLNYSNQDFIPGSKFIVNGFFSNDKIDNPDPTIEDFGWKNNLFGFRWFFVGDSPLFLELGLSISNFKGEALPQLSSLAKSSNEINDISMKMDLTYIFNSKDELGVGFHINQINTELFIENIVDEDTDIRADGADISLYTKYKFLRFDNFAVDAGLRFNLASVSQNKEKMFIEPRLNASYTFWNFLTFKGAWGLYQQSLTTVSDEDEIINIFEPWIIIPEYLPPAKAMHAIFGVEIGTGNFWKLGVESYYKTVDNLPVLNKNKIYASDRDLKAGEGESYGLEVNALISASFIDIKTSYTHAYAYKVIDGKRYYPRYDTRHNFNLMLDFNLGRNWHSSVIWVYSSGLPFTEILGYYDKLYLDNFFDSWNFRDPRRPYTLVGIQNLGRLPDYHRLDLNISKKFVFPFMNVYLDFNIVNLYDRANIFYFKKDTGERVNMLPFLPTFSVKVEL</sequence>
<evidence type="ECO:0000259" key="8">
    <source>
        <dbReference type="Pfam" id="PF07715"/>
    </source>
</evidence>
<dbReference type="GO" id="GO:0015344">
    <property type="term" value="F:siderophore uptake transmembrane transporter activity"/>
    <property type="evidence" value="ECO:0007669"/>
    <property type="project" value="TreeGrafter"/>
</dbReference>
<feature type="domain" description="TonB-dependent receptor plug" evidence="8">
    <location>
        <begin position="148"/>
        <end position="224"/>
    </location>
</feature>
<evidence type="ECO:0000313" key="10">
    <source>
        <dbReference type="Proteomes" id="UP000009011"/>
    </source>
</evidence>
<keyword evidence="9" id="KW-0675">Receptor</keyword>
<dbReference type="Gene3D" id="2.170.130.10">
    <property type="entry name" value="TonB-dependent receptor, plug domain"/>
    <property type="match status" value="1"/>
</dbReference>
<evidence type="ECO:0000256" key="1">
    <source>
        <dbReference type="ARBA" id="ARBA00004571"/>
    </source>
</evidence>
<reference evidence="9 10" key="1">
    <citation type="journal article" date="2013" name="PLoS ONE">
        <title>Genomic analysis of Melioribacter roseus, facultatively anaerobic organotrophic bacterium representing a novel deep lineage within Bacteriodetes/Chlorobi group.</title>
        <authorList>
            <person name="Kadnikov V.V."/>
            <person name="Mardanov A.V."/>
            <person name="Podosokorskaya O.A."/>
            <person name="Gavrilov S.N."/>
            <person name="Kublanov I.V."/>
            <person name="Beletsky A.V."/>
            <person name="Bonch-Osmolovskaya E.A."/>
            <person name="Ravin N.V."/>
        </authorList>
    </citation>
    <scope>NUCLEOTIDE SEQUENCE [LARGE SCALE GENOMIC DNA]</scope>
    <source>
        <strain evidence="10">JCM 17771 / P3M-2</strain>
    </source>
</reference>
<name>I6ZTX0_MELRP</name>
<accession>I6ZTX0</accession>
<keyword evidence="6" id="KW-0472">Membrane</keyword>
<keyword evidence="10" id="KW-1185">Reference proteome</keyword>
<evidence type="ECO:0000256" key="7">
    <source>
        <dbReference type="ARBA" id="ARBA00023237"/>
    </source>
</evidence>
<keyword evidence="4" id="KW-0812">Transmembrane</keyword>
<organism evidence="9 10">
    <name type="scientific">Melioribacter roseus (strain DSM 23840 / JCM 17771 / VKM B-2668 / P3M-2)</name>
    <dbReference type="NCBI Taxonomy" id="1191523"/>
    <lineage>
        <taxon>Bacteria</taxon>
        <taxon>Pseudomonadati</taxon>
        <taxon>Ignavibacteriota</taxon>
        <taxon>Ignavibacteria</taxon>
        <taxon>Ignavibacteriales</taxon>
        <taxon>Melioribacteraceae</taxon>
        <taxon>Melioribacter</taxon>
    </lineage>
</organism>
<dbReference type="KEGG" id="mro:MROS_2214"/>
<dbReference type="EMBL" id="CP003557">
    <property type="protein sequence ID" value="AFN75444.1"/>
    <property type="molecule type" value="Genomic_DNA"/>
</dbReference>
<dbReference type="Pfam" id="PF13715">
    <property type="entry name" value="CarbopepD_reg_2"/>
    <property type="match status" value="1"/>
</dbReference>
<dbReference type="AlphaFoldDB" id="I6ZTX0"/>
<dbReference type="eggNOG" id="COG1629">
    <property type="taxonomic scope" value="Bacteria"/>
</dbReference>